<dbReference type="OrthoDB" id="6156427at2759"/>
<reference evidence="1 2" key="1">
    <citation type="journal article" date="2019" name="Sci. Rep.">
        <title>Orb-weaving spider Araneus ventricosus genome elucidates the spidroin gene catalogue.</title>
        <authorList>
            <person name="Kono N."/>
            <person name="Nakamura H."/>
            <person name="Ohtoshi R."/>
            <person name="Moran D.A.P."/>
            <person name="Shinohara A."/>
            <person name="Yoshida Y."/>
            <person name="Fujiwara M."/>
            <person name="Mori M."/>
            <person name="Tomita M."/>
            <person name="Arakawa K."/>
        </authorList>
    </citation>
    <scope>NUCLEOTIDE SEQUENCE [LARGE SCALE GENOMIC DNA]</scope>
</reference>
<sequence>MLTTPKLTSIEGTTIGFDGYLEDAAKSPKSVEHIKRTKKLIAGNVMFDKLMSATLSKEKFLPNDKNKERLINMLCVKFQKEGLIVEKAEENADYLIIKSALEIEKGSQYVVVNGEDIDILFIMAASCNSEKVFFLKAIDRKSGINCSTICYHCKGQRRKNSPKDDTIITNLATQEAEIDIRMQEIISDVDLEENCQTLQVEESGSKQTDINDYDSPSTSKKLKLIKDIFIY</sequence>
<keyword evidence="2" id="KW-1185">Reference proteome</keyword>
<accession>A0A4Y2JA21</accession>
<dbReference type="Proteomes" id="UP000499080">
    <property type="component" value="Unassembled WGS sequence"/>
</dbReference>
<evidence type="ECO:0000313" key="1">
    <source>
        <dbReference type="EMBL" id="GBM86794.1"/>
    </source>
</evidence>
<comment type="caution">
    <text evidence="1">The sequence shown here is derived from an EMBL/GenBank/DDBJ whole genome shotgun (WGS) entry which is preliminary data.</text>
</comment>
<protein>
    <submittedName>
        <fullName evidence="1">Uncharacterized protein</fullName>
    </submittedName>
</protein>
<gene>
    <name evidence="1" type="ORF">AVEN_234190_1</name>
</gene>
<dbReference type="AlphaFoldDB" id="A0A4Y2JA21"/>
<organism evidence="1 2">
    <name type="scientific">Araneus ventricosus</name>
    <name type="common">Orbweaver spider</name>
    <name type="synonym">Epeira ventricosa</name>
    <dbReference type="NCBI Taxonomy" id="182803"/>
    <lineage>
        <taxon>Eukaryota</taxon>
        <taxon>Metazoa</taxon>
        <taxon>Ecdysozoa</taxon>
        <taxon>Arthropoda</taxon>
        <taxon>Chelicerata</taxon>
        <taxon>Arachnida</taxon>
        <taxon>Araneae</taxon>
        <taxon>Araneomorphae</taxon>
        <taxon>Entelegynae</taxon>
        <taxon>Araneoidea</taxon>
        <taxon>Araneidae</taxon>
        <taxon>Araneus</taxon>
    </lineage>
</organism>
<dbReference type="EMBL" id="BGPR01003339">
    <property type="protein sequence ID" value="GBM86794.1"/>
    <property type="molecule type" value="Genomic_DNA"/>
</dbReference>
<name>A0A4Y2JA21_ARAVE</name>
<evidence type="ECO:0000313" key="2">
    <source>
        <dbReference type="Proteomes" id="UP000499080"/>
    </source>
</evidence>
<proteinExistence type="predicted"/>